<dbReference type="SMART" id="SM00382">
    <property type="entry name" value="AAA"/>
    <property type="match status" value="1"/>
</dbReference>
<dbReference type="Proteomes" id="UP000222831">
    <property type="component" value="Segment"/>
</dbReference>
<sequence length="455" mass="49903">MKESTLHAVDTKTSKSALDHIADLLPASPAVVKTLDSKFESFGDALFSWMNSDGFENKDSKNTDSGMVRAFNVANGLPHASGSTKNLLNNEHYFESDAWFFQYVEEKGFIRLGRGLFILLDDYNRPLMLLDIDGSHSSNIAIDFCGVEHLVLEFREVIKANIKTDELVEKKSTYAEVVKGGSHGMLSIMSGGDGLRCVTGKIDNKRIALPEYYPYLDGGVEALLKDFIESEETVLILMGPPGTGKSSAVSAAVDALNLLPIYAKKADAILDKDFVNFVFKCSDEYMAKVAGTSAKARSDLFTESLIQDKEFLAGQPLFEKKKKKNEEEEEVRVPIIVVEDADQLLAPRSQGNLIMPELLNETDGIGSNHTRKIIFTTNLSKTTDIDSALMRPGRCYDVVNCRLLTPTEAIAARAANGLPEFETVPVKDVSLAEALRKPRKRICVSNGGAVLGFKG</sequence>
<dbReference type="InterPro" id="IPR027417">
    <property type="entry name" value="P-loop_NTPase"/>
</dbReference>
<dbReference type="Gene3D" id="3.40.50.300">
    <property type="entry name" value="P-loop containing nucleotide triphosphate hydrolases"/>
    <property type="match status" value="1"/>
</dbReference>
<feature type="domain" description="AAA+ ATPase" evidence="2">
    <location>
        <begin position="231"/>
        <end position="404"/>
    </location>
</feature>
<dbReference type="OrthoDB" id="23676at10239"/>
<comment type="similarity">
    <text evidence="1">Belongs to the AAA ATPase family. BCS1 subfamily.</text>
</comment>
<evidence type="ECO:0000259" key="2">
    <source>
        <dbReference type="SMART" id="SM00382"/>
    </source>
</evidence>
<accession>A0A1L7N125</accession>
<dbReference type="KEGG" id="vg:40074601"/>
<proteinExistence type="inferred from homology"/>
<dbReference type="Pfam" id="PF00004">
    <property type="entry name" value="AAA"/>
    <property type="match status" value="1"/>
</dbReference>
<dbReference type="SUPFAM" id="SSF52540">
    <property type="entry name" value="P-loop containing nucleoside triphosphate hydrolases"/>
    <property type="match status" value="1"/>
</dbReference>
<keyword evidence="4" id="KW-1185">Reference proteome</keyword>
<protein>
    <recommendedName>
        <fullName evidence="2">AAA+ ATPase domain-containing protein</fullName>
    </recommendedName>
</protein>
<dbReference type="InterPro" id="IPR050747">
    <property type="entry name" value="Mitochondrial_chaperone_BCS1"/>
</dbReference>
<name>A0A1L7N125_9CAUD</name>
<evidence type="ECO:0000313" key="4">
    <source>
        <dbReference type="Proteomes" id="UP000222831"/>
    </source>
</evidence>
<dbReference type="EMBL" id="AP017924">
    <property type="protein sequence ID" value="BAW19180.1"/>
    <property type="molecule type" value="Genomic_DNA"/>
</dbReference>
<dbReference type="RefSeq" id="YP_009598899.1">
    <property type="nucleotide sequence ID" value="NC_041911.1"/>
</dbReference>
<dbReference type="InterPro" id="IPR003593">
    <property type="entry name" value="AAA+_ATPase"/>
</dbReference>
<dbReference type="GO" id="GO:0016887">
    <property type="term" value="F:ATP hydrolysis activity"/>
    <property type="evidence" value="ECO:0007669"/>
    <property type="project" value="InterPro"/>
</dbReference>
<dbReference type="GO" id="GO:0005524">
    <property type="term" value="F:ATP binding"/>
    <property type="evidence" value="ECO:0007669"/>
    <property type="project" value="InterPro"/>
</dbReference>
<evidence type="ECO:0000313" key="3">
    <source>
        <dbReference type="EMBL" id="BAW19180.1"/>
    </source>
</evidence>
<dbReference type="GeneID" id="40074601"/>
<dbReference type="InterPro" id="IPR003959">
    <property type="entry name" value="ATPase_AAA_core"/>
</dbReference>
<evidence type="ECO:0000256" key="1">
    <source>
        <dbReference type="ARBA" id="ARBA00007448"/>
    </source>
</evidence>
<dbReference type="PANTHER" id="PTHR23070">
    <property type="entry name" value="BCS1 AAA-TYPE ATPASE"/>
    <property type="match status" value="1"/>
</dbReference>
<organism evidence="3 4">
    <name type="scientific">Ralstonia phage RP12</name>
    <dbReference type="NCBI Taxonomy" id="1923889"/>
    <lineage>
        <taxon>Viruses</taxon>
        <taxon>Duplodnaviria</taxon>
        <taxon>Heunggongvirae</taxon>
        <taxon>Uroviricota</taxon>
        <taxon>Caudoviricetes</taxon>
        <taxon>Chimalliviridae</taxon>
        <taxon>Ripduovirus</taxon>
        <taxon>Ripduovirus RP12</taxon>
    </lineage>
</organism>
<reference evidence="3 4" key="1">
    <citation type="submission" date="2016-12" db="EMBL/GenBank/DDBJ databases">
        <title>Characterization of two jumbo phages RP12 and RP31 infecting the phytopathogen Ralstonia solanacearum.</title>
        <authorList>
            <person name="Kawasaki T."/>
            <person name="Yoshikawa G."/>
            <person name="Ogata H."/>
            <person name="Yamada T."/>
        </authorList>
    </citation>
    <scope>NUCLEOTIDE SEQUENCE [LARGE SCALE GENOMIC DNA]</scope>
    <source>
        <strain evidence="3 4">RP12</strain>
    </source>
</reference>